<evidence type="ECO:0000256" key="1">
    <source>
        <dbReference type="SAM" id="MobiDB-lite"/>
    </source>
</evidence>
<feature type="region of interest" description="Disordered" evidence="1">
    <location>
        <begin position="1"/>
        <end position="23"/>
    </location>
</feature>
<dbReference type="EMBL" id="VEVO01000013">
    <property type="protein sequence ID" value="KAF0033290.1"/>
    <property type="molecule type" value="Genomic_DNA"/>
</dbReference>
<gene>
    <name evidence="2" type="ORF">F2P81_015580</name>
</gene>
<organism evidence="2 3">
    <name type="scientific">Scophthalmus maximus</name>
    <name type="common">Turbot</name>
    <name type="synonym">Psetta maxima</name>
    <dbReference type="NCBI Taxonomy" id="52904"/>
    <lineage>
        <taxon>Eukaryota</taxon>
        <taxon>Metazoa</taxon>
        <taxon>Chordata</taxon>
        <taxon>Craniata</taxon>
        <taxon>Vertebrata</taxon>
        <taxon>Euteleostomi</taxon>
        <taxon>Actinopterygii</taxon>
        <taxon>Neopterygii</taxon>
        <taxon>Teleostei</taxon>
        <taxon>Neoteleostei</taxon>
        <taxon>Acanthomorphata</taxon>
        <taxon>Carangaria</taxon>
        <taxon>Pleuronectiformes</taxon>
        <taxon>Pleuronectoidei</taxon>
        <taxon>Scophthalmidae</taxon>
        <taxon>Scophthalmus</taxon>
    </lineage>
</organism>
<sequence>MRPIAPSVRGSTPRGERASTAGVCGEGVGVSRRSLARRSLLSLRLQRPRARQTGHSGAALLKSGVQMGHQERVLNPERLVGTGGECRERGRGRCIAGAVLYVCCGFDMLDQFGVRGGIQGGVEGPTLGLAMTLKLLCQESHVRVLLLYRTNKIDSACKCLSSIFFFVDTERLVVPPPPPRLSARRAVT</sequence>
<accession>A0A6A4SMW6</accession>
<dbReference type="AlphaFoldDB" id="A0A6A4SMW6"/>
<evidence type="ECO:0000313" key="3">
    <source>
        <dbReference type="Proteomes" id="UP000438429"/>
    </source>
</evidence>
<comment type="caution">
    <text evidence="2">The sequence shown here is derived from an EMBL/GenBank/DDBJ whole genome shotgun (WGS) entry which is preliminary data.</text>
</comment>
<reference evidence="2 3" key="1">
    <citation type="submission" date="2019-06" db="EMBL/GenBank/DDBJ databases">
        <title>Draft genomes of female and male turbot (Scophthalmus maximus).</title>
        <authorList>
            <person name="Xu H."/>
            <person name="Xu X.-W."/>
            <person name="Shao C."/>
            <person name="Chen S."/>
        </authorList>
    </citation>
    <scope>NUCLEOTIDE SEQUENCE [LARGE SCALE GENOMIC DNA]</scope>
    <source>
        <strain evidence="2">Ysfricsl-2016a</strain>
        <tissue evidence="2">Blood</tissue>
    </source>
</reference>
<proteinExistence type="predicted"/>
<name>A0A6A4SMW6_SCOMX</name>
<dbReference type="Proteomes" id="UP000438429">
    <property type="component" value="Unassembled WGS sequence"/>
</dbReference>
<evidence type="ECO:0000313" key="2">
    <source>
        <dbReference type="EMBL" id="KAF0033290.1"/>
    </source>
</evidence>
<protein>
    <submittedName>
        <fullName evidence="2">Uncharacterized protein</fullName>
    </submittedName>
</protein>